<dbReference type="SUPFAM" id="SSF48019">
    <property type="entry name" value="post-AAA+ oligomerization domain-like"/>
    <property type="match status" value="1"/>
</dbReference>
<evidence type="ECO:0000256" key="3">
    <source>
        <dbReference type="ARBA" id="ARBA00022695"/>
    </source>
</evidence>
<dbReference type="InterPro" id="IPR005790">
    <property type="entry name" value="DNA_polIII_delta"/>
</dbReference>
<evidence type="ECO:0000256" key="5">
    <source>
        <dbReference type="ARBA" id="ARBA00022932"/>
    </source>
</evidence>
<comment type="caution">
    <text evidence="8">The sequence shown here is derived from an EMBL/GenBank/DDBJ whole genome shotgun (WGS) entry which is preliminary data.</text>
</comment>
<evidence type="ECO:0000256" key="1">
    <source>
        <dbReference type="ARBA" id="ARBA00012417"/>
    </source>
</evidence>
<evidence type="ECO:0000256" key="4">
    <source>
        <dbReference type="ARBA" id="ARBA00022705"/>
    </source>
</evidence>
<evidence type="ECO:0000313" key="9">
    <source>
        <dbReference type="Proteomes" id="UP000294547"/>
    </source>
</evidence>
<dbReference type="RefSeq" id="WP_126540367.1">
    <property type="nucleotide sequence ID" value="NZ_BSPM01000002.1"/>
</dbReference>
<sequence>MVAVKAQDADRVVARPPAEVSFYLVYGPDAGLVAERAEKLAAAAADPADPFSLIRLEAAQVASDPNRLPDEAYAVSMFGGRRAILVRDAGSRPSLAGILTPLIKSPPPETTFVLDAGDLKKTNPIRTLFERERGAYAIPCYADDAAAIGRLVDEEAAASGLSVAPDARAMLVAQLGGDRLISRAEVRKLCLYAHGKGRIGVDDVAATIGDSASVAFDDVVDAAAVGDLPGLSLALGRAWTDGMDPGTLALSALRFFQSLDEARGAVDGGRRPADVVDGMRPPVFYKRKDKMTLALGAWSAIRLEKAGQLLADTVRDARLNPALSRQIVADALVTIGRVAEQAIRTRR</sequence>
<evidence type="ECO:0000256" key="6">
    <source>
        <dbReference type="ARBA" id="ARBA00034754"/>
    </source>
</evidence>
<organism evidence="8 9">
    <name type="scientific">Oharaeibacter diazotrophicus</name>
    <dbReference type="NCBI Taxonomy" id="1920512"/>
    <lineage>
        <taxon>Bacteria</taxon>
        <taxon>Pseudomonadati</taxon>
        <taxon>Pseudomonadota</taxon>
        <taxon>Alphaproteobacteria</taxon>
        <taxon>Hyphomicrobiales</taxon>
        <taxon>Pleomorphomonadaceae</taxon>
        <taxon>Oharaeibacter</taxon>
    </lineage>
</organism>
<dbReference type="GO" id="GO:0009360">
    <property type="term" value="C:DNA polymerase III complex"/>
    <property type="evidence" value="ECO:0007669"/>
    <property type="project" value="TreeGrafter"/>
</dbReference>
<comment type="catalytic activity">
    <reaction evidence="7">
        <text>DNA(n) + a 2'-deoxyribonucleoside 5'-triphosphate = DNA(n+1) + diphosphate</text>
        <dbReference type="Rhea" id="RHEA:22508"/>
        <dbReference type="Rhea" id="RHEA-COMP:17339"/>
        <dbReference type="Rhea" id="RHEA-COMP:17340"/>
        <dbReference type="ChEBI" id="CHEBI:33019"/>
        <dbReference type="ChEBI" id="CHEBI:61560"/>
        <dbReference type="ChEBI" id="CHEBI:173112"/>
        <dbReference type="EC" id="2.7.7.7"/>
    </reaction>
</comment>
<dbReference type="GO" id="GO:0003887">
    <property type="term" value="F:DNA-directed DNA polymerase activity"/>
    <property type="evidence" value="ECO:0007669"/>
    <property type="project" value="UniProtKB-KW"/>
</dbReference>
<name>A0A4R6RDT4_9HYPH</name>
<keyword evidence="4" id="KW-0235">DNA replication</keyword>
<comment type="similarity">
    <text evidence="6">Belongs to the DNA polymerase HolA subunit family.</text>
</comment>
<dbReference type="Gene3D" id="1.10.8.60">
    <property type="match status" value="1"/>
</dbReference>
<reference evidence="8 9" key="1">
    <citation type="submission" date="2019-03" db="EMBL/GenBank/DDBJ databases">
        <title>Genomic Encyclopedia of Type Strains, Phase IV (KMG-IV): sequencing the most valuable type-strain genomes for metagenomic binning, comparative biology and taxonomic classification.</title>
        <authorList>
            <person name="Goeker M."/>
        </authorList>
    </citation>
    <scope>NUCLEOTIDE SEQUENCE [LARGE SCALE GENOMIC DNA]</scope>
    <source>
        <strain evidence="8 9">DSM 102969</strain>
    </source>
</reference>
<dbReference type="InterPro" id="IPR027417">
    <property type="entry name" value="P-loop_NTPase"/>
</dbReference>
<keyword evidence="2" id="KW-0808">Transferase</keyword>
<dbReference type="PANTHER" id="PTHR34388:SF1">
    <property type="entry name" value="DNA POLYMERASE III SUBUNIT DELTA"/>
    <property type="match status" value="1"/>
</dbReference>
<protein>
    <recommendedName>
        <fullName evidence="1">DNA-directed DNA polymerase</fullName>
        <ecNumber evidence="1">2.7.7.7</ecNumber>
    </recommendedName>
</protein>
<evidence type="ECO:0000313" key="8">
    <source>
        <dbReference type="EMBL" id="TDP84359.1"/>
    </source>
</evidence>
<gene>
    <name evidence="8" type="ORF">EDD54_2966</name>
</gene>
<dbReference type="InterPro" id="IPR008921">
    <property type="entry name" value="DNA_pol3_clamp-load_cplx_C"/>
</dbReference>
<dbReference type="Proteomes" id="UP000294547">
    <property type="component" value="Unassembled WGS sequence"/>
</dbReference>
<dbReference type="Gene3D" id="3.40.50.300">
    <property type="entry name" value="P-loop containing nucleotide triphosphate hydrolases"/>
    <property type="match status" value="1"/>
</dbReference>
<dbReference type="PANTHER" id="PTHR34388">
    <property type="entry name" value="DNA POLYMERASE III SUBUNIT DELTA"/>
    <property type="match status" value="1"/>
</dbReference>
<dbReference type="EC" id="2.7.7.7" evidence="1"/>
<accession>A0A4R6RDT4</accession>
<dbReference type="EMBL" id="SNXY01000008">
    <property type="protein sequence ID" value="TDP84359.1"/>
    <property type="molecule type" value="Genomic_DNA"/>
</dbReference>
<keyword evidence="9" id="KW-1185">Reference proteome</keyword>
<proteinExistence type="inferred from homology"/>
<evidence type="ECO:0000256" key="2">
    <source>
        <dbReference type="ARBA" id="ARBA00022679"/>
    </source>
</evidence>
<evidence type="ECO:0000256" key="7">
    <source>
        <dbReference type="ARBA" id="ARBA00049244"/>
    </source>
</evidence>
<dbReference type="GO" id="GO:0003677">
    <property type="term" value="F:DNA binding"/>
    <property type="evidence" value="ECO:0007669"/>
    <property type="project" value="InterPro"/>
</dbReference>
<dbReference type="SUPFAM" id="SSF52540">
    <property type="entry name" value="P-loop containing nucleoside triphosphate hydrolases"/>
    <property type="match status" value="1"/>
</dbReference>
<dbReference type="AlphaFoldDB" id="A0A4R6RDT4"/>
<dbReference type="OrthoDB" id="9804983at2"/>
<dbReference type="NCBIfam" id="TIGR01128">
    <property type="entry name" value="holA"/>
    <property type="match status" value="1"/>
</dbReference>
<keyword evidence="5" id="KW-0239">DNA-directed DNA polymerase</keyword>
<keyword evidence="3" id="KW-0548">Nucleotidyltransferase</keyword>
<dbReference type="GO" id="GO:0006261">
    <property type="term" value="P:DNA-templated DNA replication"/>
    <property type="evidence" value="ECO:0007669"/>
    <property type="project" value="TreeGrafter"/>
</dbReference>